<name>A0A3A9ZQ88_9ACTN</name>
<protein>
    <submittedName>
        <fullName evidence="2">ESX-1 secretion-associated protein</fullName>
    </submittedName>
</protein>
<keyword evidence="3" id="KW-1185">Reference proteome</keyword>
<gene>
    <name evidence="2" type="ORF">D7193_30055</name>
</gene>
<dbReference type="GO" id="GO:0009306">
    <property type="term" value="P:protein secretion"/>
    <property type="evidence" value="ECO:0007669"/>
    <property type="project" value="InterPro"/>
</dbReference>
<organism evidence="2 3">
    <name type="scientific">Micromonospora costi</name>
    <dbReference type="NCBI Taxonomy" id="1530042"/>
    <lineage>
        <taxon>Bacteria</taxon>
        <taxon>Bacillati</taxon>
        <taxon>Actinomycetota</taxon>
        <taxon>Actinomycetes</taxon>
        <taxon>Micromonosporales</taxon>
        <taxon>Micromonosporaceae</taxon>
        <taxon>Micromonospora</taxon>
    </lineage>
</organism>
<dbReference type="EMBL" id="RBAN01000008">
    <property type="protein sequence ID" value="RKN50104.1"/>
    <property type="molecule type" value="Genomic_DNA"/>
</dbReference>
<accession>A0A3A9ZQ88</accession>
<evidence type="ECO:0000313" key="3">
    <source>
        <dbReference type="Proteomes" id="UP000279968"/>
    </source>
</evidence>
<sequence>MTTGDAFQVDPDDLTAHAGRLDRQADSLDTARQAGQHVRLDADAYGQLCVLMPMLLDELQRTVVDAIGAAAESVRDTAGRLRNSAERYRAADAHSEHLLDQVRRQL</sequence>
<dbReference type="Proteomes" id="UP000279968">
    <property type="component" value="Unassembled WGS sequence"/>
</dbReference>
<evidence type="ECO:0000256" key="1">
    <source>
        <dbReference type="SAM" id="MobiDB-lite"/>
    </source>
</evidence>
<dbReference type="Pfam" id="PF10824">
    <property type="entry name" value="T7SS_ESX_EspC"/>
    <property type="match status" value="1"/>
</dbReference>
<dbReference type="OrthoDB" id="3402696at2"/>
<feature type="region of interest" description="Disordered" evidence="1">
    <location>
        <begin position="1"/>
        <end position="21"/>
    </location>
</feature>
<comment type="caution">
    <text evidence="2">The sequence shown here is derived from an EMBL/GenBank/DDBJ whole genome shotgun (WGS) entry which is preliminary data.</text>
</comment>
<proteinExistence type="predicted"/>
<dbReference type="InterPro" id="IPR022536">
    <property type="entry name" value="EspC"/>
</dbReference>
<dbReference type="RefSeq" id="WP_120783040.1">
    <property type="nucleotide sequence ID" value="NZ_JBHLUP010000005.1"/>
</dbReference>
<reference evidence="2 3" key="1">
    <citation type="journal article" date="2015" name="Int. J. Syst. Evol. Microbiol.">
        <title>Micromonospora costi sp. nov., isolated from a leaf of Costus speciosus.</title>
        <authorList>
            <person name="Thawai C."/>
        </authorList>
    </citation>
    <scope>NUCLEOTIDE SEQUENCE [LARGE SCALE GENOMIC DNA]</scope>
    <source>
        <strain evidence="2 3">CS1-12</strain>
    </source>
</reference>
<dbReference type="AlphaFoldDB" id="A0A3A9ZQ88"/>
<evidence type="ECO:0000313" key="2">
    <source>
        <dbReference type="EMBL" id="RKN50104.1"/>
    </source>
</evidence>